<evidence type="ECO:0000313" key="4">
    <source>
        <dbReference type="Proteomes" id="UP000490939"/>
    </source>
</evidence>
<dbReference type="EMBL" id="WNWS01000198">
    <property type="protein sequence ID" value="KAE9975294.1"/>
    <property type="molecule type" value="Genomic_DNA"/>
</dbReference>
<sequence length="253" mass="28342">MFNTTCKLCPAIKNSEPRFTEPKTTTTIPQISPNGIEFLPVQAGNVHKYDILLYSDRICTVISSEKYENKYSGKVPKHHIVLSTLREGKILETVMRPNEIMMRITANGMAMMPEQLPREPVLAVQAKKDMVIMIRGRACQIRNVTLTKIEETTLVCIQAQTLCGTRWEDMTLAANVPLEFPGQRNAIAAVQKAISESQDKFLTGSCKIESADTPLEGQKVKVEVSHKEVVEKKQAPSENGYRFQERQANGCLC</sequence>
<name>A0A8H3YVM2_VENIN</name>
<evidence type="ECO:0000313" key="3">
    <source>
        <dbReference type="Proteomes" id="UP000447873"/>
    </source>
</evidence>
<accession>A0A8H3YVM2</accession>
<dbReference type="Proteomes" id="UP000490939">
    <property type="component" value="Unassembled WGS sequence"/>
</dbReference>
<evidence type="ECO:0000313" key="1">
    <source>
        <dbReference type="EMBL" id="KAE9975294.1"/>
    </source>
</evidence>
<proteinExistence type="predicted"/>
<evidence type="ECO:0000313" key="2">
    <source>
        <dbReference type="EMBL" id="KAE9992689.1"/>
    </source>
</evidence>
<dbReference type="AlphaFoldDB" id="A0A8H3YVM2"/>
<gene>
    <name evidence="2" type="ORF">EG327_008119</name>
    <name evidence="1" type="ORF">EG328_003263</name>
</gene>
<dbReference type="Proteomes" id="UP000447873">
    <property type="component" value="Unassembled WGS sequence"/>
</dbReference>
<protein>
    <submittedName>
        <fullName evidence="1">Uncharacterized protein</fullName>
    </submittedName>
</protein>
<reference evidence="1 3" key="1">
    <citation type="submission" date="2018-12" db="EMBL/GenBank/DDBJ databases">
        <title>Venturia inaequalis Genome Resource.</title>
        <authorList>
            <person name="Lichtner F.J."/>
        </authorList>
    </citation>
    <scope>NUCLEOTIDE SEQUENCE [LARGE SCALE GENOMIC DNA]</scope>
    <source>
        <strain evidence="1 3">120213</strain>
        <strain evidence="2 4">DMI_063113</strain>
    </source>
</reference>
<dbReference type="OrthoDB" id="10502853at2759"/>
<organism evidence="1 3">
    <name type="scientific">Venturia inaequalis</name>
    <name type="common">Apple scab fungus</name>
    <dbReference type="NCBI Taxonomy" id="5025"/>
    <lineage>
        <taxon>Eukaryota</taxon>
        <taxon>Fungi</taxon>
        <taxon>Dikarya</taxon>
        <taxon>Ascomycota</taxon>
        <taxon>Pezizomycotina</taxon>
        <taxon>Dothideomycetes</taxon>
        <taxon>Pleosporomycetidae</taxon>
        <taxon>Venturiales</taxon>
        <taxon>Venturiaceae</taxon>
        <taxon>Venturia</taxon>
    </lineage>
</organism>
<comment type="caution">
    <text evidence="1">The sequence shown here is derived from an EMBL/GenBank/DDBJ whole genome shotgun (WGS) entry which is preliminary data.</text>
</comment>
<dbReference type="EMBL" id="WNWR01000050">
    <property type="protein sequence ID" value="KAE9992689.1"/>
    <property type="molecule type" value="Genomic_DNA"/>
</dbReference>
<keyword evidence="4" id="KW-1185">Reference proteome</keyword>